<dbReference type="InterPro" id="IPR035418">
    <property type="entry name" value="AraC-bd_2"/>
</dbReference>
<dbReference type="PANTHER" id="PTHR43280">
    <property type="entry name" value="ARAC-FAMILY TRANSCRIPTIONAL REGULATOR"/>
    <property type="match status" value="1"/>
</dbReference>
<keyword evidence="6" id="KW-1185">Reference proteome</keyword>
<dbReference type="STRING" id="1852522.SAMN06295960_4118"/>
<dbReference type="PROSITE" id="PS01124">
    <property type="entry name" value="HTH_ARAC_FAMILY_2"/>
    <property type="match status" value="1"/>
</dbReference>
<dbReference type="InterPro" id="IPR018060">
    <property type="entry name" value="HTH_AraC"/>
</dbReference>
<dbReference type="GO" id="GO:0003700">
    <property type="term" value="F:DNA-binding transcription factor activity"/>
    <property type="evidence" value="ECO:0007669"/>
    <property type="project" value="InterPro"/>
</dbReference>
<keyword evidence="1" id="KW-0805">Transcription regulation</keyword>
<dbReference type="InterPro" id="IPR009057">
    <property type="entry name" value="Homeodomain-like_sf"/>
</dbReference>
<name>A0A1X7LSS8_9BACL</name>
<dbReference type="PROSITE" id="PS00041">
    <property type="entry name" value="HTH_ARAC_FAMILY_1"/>
    <property type="match status" value="1"/>
</dbReference>
<keyword evidence="2" id="KW-0238">DNA-binding</keyword>
<evidence type="ECO:0000313" key="6">
    <source>
        <dbReference type="Proteomes" id="UP000193834"/>
    </source>
</evidence>
<dbReference type="OrthoDB" id="345364at2"/>
<evidence type="ECO:0000256" key="2">
    <source>
        <dbReference type="ARBA" id="ARBA00023125"/>
    </source>
</evidence>
<dbReference type="InterPro" id="IPR020449">
    <property type="entry name" value="Tscrpt_reg_AraC-type_HTH"/>
</dbReference>
<dbReference type="PANTHER" id="PTHR43280:SF2">
    <property type="entry name" value="HTH-TYPE TRANSCRIPTIONAL REGULATOR EXSA"/>
    <property type="match status" value="1"/>
</dbReference>
<evidence type="ECO:0000256" key="1">
    <source>
        <dbReference type="ARBA" id="ARBA00023015"/>
    </source>
</evidence>
<dbReference type="AlphaFoldDB" id="A0A1X7LSS8"/>
<protein>
    <submittedName>
        <fullName evidence="5">AraC family transcriptional regulator, arabinose operon regulatory protein</fullName>
    </submittedName>
</protein>
<proteinExistence type="predicted"/>
<dbReference type="PRINTS" id="PR00032">
    <property type="entry name" value="HTHARAC"/>
</dbReference>
<feature type="domain" description="HTH araC/xylS-type" evidence="4">
    <location>
        <begin position="177"/>
        <end position="275"/>
    </location>
</feature>
<gene>
    <name evidence="5" type="ORF">SAMN06295960_4118</name>
</gene>
<dbReference type="Pfam" id="PF14525">
    <property type="entry name" value="AraC_binding_2"/>
    <property type="match status" value="1"/>
</dbReference>
<evidence type="ECO:0000259" key="4">
    <source>
        <dbReference type="PROSITE" id="PS01124"/>
    </source>
</evidence>
<reference evidence="5 6" key="1">
    <citation type="submission" date="2017-04" db="EMBL/GenBank/DDBJ databases">
        <authorList>
            <person name="Afonso C.L."/>
            <person name="Miller P.J."/>
            <person name="Scott M.A."/>
            <person name="Spackman E."/>
            <person name="Goraichik I."/>
            <person name="Dimitrov K.M."/>
            <person name="Suarez D.L."/>
            <person name="Swayne D.E."/>
        </authorList>
    </citation>
    <scope>NUCLEOTIDE SEQUENCE [LARGE SCALE GENOMIC DNA]</scope>
    <source>
        <strain evidence="5 6">11</strain>
    </source>
</reference>
<dbReference type="EMBL" id="FXAZ01000007">
    <property type="protein sequence ID" value="SMG56383.1"/>
    <property type="molecule type" value="Genomic_DNA"/>
</dbReference>
<keyword evidence="3" id="KW-0804">Transcription</keyword>
<dbReference type="SUPFAM" id="SSF51215">
    <property type="entry name" value="Regulatory protein AraC"/>
    <property type="match status" value="1"/>
</dbReference>
<dbReference type="InterPro" id="IPR018062">
    <property type="entry name" value="HTH_AraC-typ_CS"/>
</dbReference>
<dbReference type="SUPFAM" id="SSF46689">
    <property type="entry name" value="Homeodomain-like"/>
    <property type="match status" value="2"/>
</dbReference>
<dbReference type="Proteomes" id="UP000193834">
    <property type="component" value="Unassembled WGS sequence"/>
</dbReference>
<evidence type="ECO:0000313" key="5">
    <source>
        <dbReference type="EMBL" id="SMG56383.1"/>
    </source>
</evidence>
<accession>A0A1X7LSS8</accession>
<dbReference type="RefSeq" id="WP_085497518.1">
    <property type="nucleotide sequence ID" value="NZ_FXAZ01000007.1"/>
</dbReference>
<dbReference type="InterPro" id="IPR037923">
    <property type="entry name" value="HTH-like"/>
</dbReference>
<dbReference type="Pfam" id="PF12833">
    <property type="entry name" value="HTH_18"/>
    <property type="match status" value="1"/>
</dbReference>
<dbReference type="Gene3D" id="1.10.10.60">
    <property type="entry name" value="Homeodomain-like"/>
    <property type="match status" value="2"/>
</dbReference>
<dbReference type="GO" id="GO:0043565">
    <property type="term" value="F:sequence-specific DNA binding"/>
    <property type="evidence" value="ECO:0007669"/>
    <property type="project" value="InterPro"/>
</dbReference>
<dbReference type="SMART" id="SM00342">
    <property type="entry name" value="HTH_ARAC"/>
    <property type="match status" value="1"/>
</dbReference>
<evidence type="ECO:0000256" key="3">
    <source>
        <dbReference type="ARBA" id="ARBA00023163"/>
    </source>
</evidence>
<organism evidence="5 6">
    <name type="scientific">Paenibacillus aquistagni</name>
    <dbReference type="NCBI Taxonomy" id="1852522"/>
    <lineage>
        <taxon>Bacteria</taxon>
        <taxon>Bacillati</taxon>
        <taxon>Bacillota</taxon>
        <taxon>Bacilli</taxon>
        <taxon>Bacillales</taxon>
        <taxon>Paenibacillaceae</taxon>
        <taxon>Paenibacillus</taxon>
    </lineage>
</organism>
<sequence>MSLSPPLHTAFSRLYAGYARHRKPMHMAIPTLKHYLIRLQIEGSAHIAVGDQYVAMSPGHLLMLHPGQSYDLRIGYKDPVKLEPLSKVHSFDYYFIINGPWLDAWWDEHQPASLSAHALDDRMLTLWREIMQEQRLQEMHMNDIVMYLTFALFQMFDRKLKQTSIENIDIRTTRIAHEMKQYIDRNLIESFTVNDVAESVELSASRAAHIFKAEFQQSIMDYAIDARIALACERIQHEYMSLEQIAELCGFQSYTYFHRTFKNRLGLSPRQFRDQRQLQGEIQ</sequence>